<dbReference type="Proteomes" id="UP000694308">
    <property type="component" value="Unassembled WGS sequence"/>
</dbReference>
<keyword evidence="1 2" id="KW-0807">Transducer</keyword>
<evidence type="ECO:0000313" key="5">
    <source>
        <dbReference type="EMBL" id="MBV7274600.1"/>
    </source>
</evidence>
<keyword evidence="6" id="KW-1185">Reference proteome</keyword>
<proteinExistence type="predicted"/>
<dbReference type="Pfam" id="PF00015">
    <property type="entry name" value="MCPsignal"/>
    <property type="match status" value="1"/>
</dbReference>
<evidence type="ECO:0000259" key="4">
    <source>
        <dbReference type="PROSITE" id="PS50111"/>
    </source>
</evidence>
<dbReference type="GO" id="GO:0007165">
    <property type="term" value="P:signal transduction"/>
    <property type="evidence" value="ECO:0007669"/>
    <property type="project" value="UniProtKB-KW"/>
</dbReference>
<evidence type="ECO:0000256" key="2">
    <source>
        <dbReference type="PROSITE-ProRule" id="PRU00284"/>
    </source>
</evidence>
<comment type="caution">
    <text evidence="5">The sequence shown here is derived from an EMBL/GenBank/DDBJ whole genome shotgun (WGS) entry which is preliminary data.</text>
</comment>
<dbReference type="PROSITE" id="PS50111">
    <property type="entry name" value="CHEMOTAXIS_TRANSDUC_2"/>
    <property type="match status" value="1"/>
</dbReference>
<organism evidence="5 6">
    <name type="scientific">Clostridium thailandense</name>
    <dbReference type="NCBI Taxonomy" id="2794346"/>
    <lineage>
        <taxon>Bacteria</taxon>
        <taxon>Bacillati</taxon>
        <taxon>Bacillota</taxon>
        <taxon>Clostridia</taxon>
        <taxon>Eubacteriales</taxon>
        <taxon>Clostridiaceae</taxon>
        <taxon>Clostridium</taxon>
    </lineage>
</organism>
<accession>A0A949TZN9</accession>
<sequence length="383" mass="42256">MFSIRALDYLKSLAELQVDMIPEGALYLIIEGDTFTWRRASKSFDLNIFQVGEKLNANSIAGRAIRENRTIVQNVPRSLYGIRLKTIAQPLVNEEGQAVGVFSIVFPRLHPVAKSFENFAPILVEMFPEGAFLYVSDLTKIILAQSSKKFDMPTTQVGYNLKEDDIASKVIKTKQPFTTELDSSKYGVPILITCYPLFDEDNSDEIVGTLGVVIPKLLANNLREMSDNLENGLSGIASAIEQLSASASSIHTNEQELNKEINEIISISEKINEISTFIQKIANETNMLGLNAAIEAARAGESGKGFSVVAQQIRKLSEQSRSTVPEIKKLTDDIKTKVTETREKSQSSLNSSEEQASATQEITASIEEISSMSEELNKIAHTL</sequence>
<feature type="domain" description="Methyl-accepting transducer" evidence="4">
    <location>
        <begin position="218"/>
        <end position="383"/>
    </location>
</feature>
<dbReference type="InterPro" id="IPR004089">
    <property type="entry name" value="MCPsignal_dom"/>
</dbReference>
<evidence type="ECO:0000256" key="1">
    <source>
        <dbReference type="ARBA" id="ARBA00023224"/>
    </source>
</evidence>
<evidence type="ECO:0000313" key="6">
    <source>
        <dbReference type="Proteomes" id="UP000694308"/>
    </source>
</evidence>
<protein>
    <submittedName>
        <fullName evidence="5">Methyl-accepting chemotaxis protein</fullName>
    </submittedName>
</protein>
<dbReference type="RefSeq" id="WP_218321665.1">
    <property type="nucleotide sequence ID" value="NZ_JAEEGC010000091.1"/>
</dbReference>
<dbReference type="EMBL" id="JAEEGC010000091">
    <property type="protein sequence ID" value="MBV7274600.1"/>
    <property type="molecule type" value="Genomic_DNA"/>
</dbReference>
<dbReference type="PANTHER" id="PTHR32089:SF112">
    <property type="entry name" value="LYSOZYME-LIKE PROTEIN-RELATED"/>
    <property type="match status" value="1"/>
</dbReference>
<name>A0A949TZN9_9CLOT</name>
<dbReference type="AlphaFoldDB" id="A0A949TZN9"/>
<evidence type="ECO:0000256" key="3">
    <source>
        <dbReference type="SAM" id="MobiDB-lite"/>
    </source>
</evidence>
<feature type="compositionally biased region" description="Polar residues" evidence="3">
    <location>
        <begin position="346"/>
        <end position="361"/>
    </location>
</feature>
<feature type="compositionally biased region" description="Basic and acidic residues" evidence="3">
    <location>
        <begin position="335"/>
        <end position="345"/>
    </location>
</feature>
<dbReference type="PANTHER" id="PTHR32089">
    <property type="entry name" value="METHYL-ACCEPTING CHEMOTAXIS PROTEIN MCPB"/>
    <property type="match status" value="1"/>
</dbReference>
<dbReference type="SMART" id="SM00283">
    <property type="entry name" value="MA"/>
    <property type="match status" value="1"/>
</dbReference>
<dbReference type="GO" id="GO:0016020">
    <property type="term" value="C:membrane"/>
    <property type="evidence" value="ECO:0007669"/>
    <property type="project" value="InterPro"/>
</dbReference>
<reference evidence="5" key="1">
    <citation type="submission" date="2020-12" db="EMBL/GenBank/DDBJ databases">
        <title>Clostridium thailandense sp. nov., a novel acetogenic bacterium isolated from peat land soil in Thailand.</title>
        <authorList>
            <person name="Chaikitkaew S."/>
            <person name="Birkeland N.K."/>
        </authorList>
    </citation>
    <scope>NUCLEOTIDE SEQUENCE</scope>
    <source>
        <strain evidence="5">PL3</strain>
    </source>
</reference>
<feature type="region of interest" description="Disordered" evidence="3">
    <location>
        <begin position="335"/>
        <end position="361"/>
    </location>
</feature>
<gene>
    <name evidence="5" type="ORF">I6U48_17035</name>
</gene>